<sequence length="171" mass="19420">MCSRVISLKKRRSRGGGLGVVAVAYIGVDYVRHLSPSWHEEVIQPLLWVVLAIVAITRVPSYKHWSAELRYSLVFIGSLVLMLSTLLYEMISVRSVTALLGLNWHQTMIDKQTQSLLEKLGSNYEEYLKAYILPDKDIYGACITVEVSSLHGFQSRYGQCDYKYEDVSNLV</sequence>
<accession>A0A2U1M2E1</accession>
<gene>
    <name evidence="2" type="ORF">CTI12_AA185530</name>
</gene>
<keyword evidence="1" id="KW-1133">Transmembrane helix</keyword>
<evidence type="ECO:0000313" key="3">
    <source>
        <dbReference type="Proteomes" id="UP000245207"/>
    </source>
</evidence>
<dbReference type="EMBL" id="PKPP01006770">
    <property type="protein sequence ID" value="PWA55384.1"/>
    <property type="molecule type" value="Genomic_DNA"/>
</dbReference>
<evidence type="ECO:0000256" key="1">
    <source>
        <dbReference type="SAM" id="Phobius"/>
    </source>
</evidence>
<feature type="transmembrane region" description="Helical" evidence="1">
    <location>
        <begin position="71"/>
        <end position="91"/>
    </location>
</feature>
<feature type="transmembrane region" description="Helical" evidence="1">
    <location>
        <begin position="12"/>
        <end position="30"/>
    </location>
</feature>
<reference evidence="2 3" key="1">
    <citation type="journal article" date="2018" name="Mol. Plant">
        <title>The genome of Artemisia annua provides insight into the evolution of Asteraceae family and artemisinin biosynthesis.</title>
        <authorList>
            <person name="Shen Q."/>
            <person name="Zhang L."/>
            <person name="Liao Z."/>
            <person name="Wang S."/>
            <person name="Yan T."/>
            <person name="Shi P."/>
            <person name="Liu M."/>
            <person name="Fu X."/>
            <person name="Pan Q."/>
            <person name="Wang Y."/>
            <person name="Lv Z."/>
            <person name="Lu X."/>
            <person name="Zhang F."/>
            <person name="Jiang W."/>
            <person name="Ma Y."/>
            <person name="Chen M."/>
            <person name="Hao X."/>
            <person name="Li L."/>
            <person name="Tang Y."/>
            <person name="Lv G."/>
            <person name="Zhou Y."/>
            <person name="Sun X."/>
            <person name="Brodelius P.E."/>
            <person name="Rose J.K.C."/>
            <person name="Tang K."/>
        </authorList>
    </citation>
    <scope>NUCLEOTIDE SEQUENCE [LARGE SCALE GENOMIC DNA]</scope>
    <source>
        <strain evidence="3">cv. Huhao1</strain>
        <tissue evidence="2">Leaf</tissue>
    </source>
</reference>
<organism evidence="2 3">
    <name type="scientific">Artemisia annua</name>
    <name type="common">Sweet wormwood</name>
    <dbReference type="NCBI Taxonomy" id="35608"/>
    <lineage>
        <taxon>Eukaryota</taxon>
        <taxon>Viridiplantae</taxon>
        <taxon>Streptophyta</taxon>
        <taxon>Embryophyta</taxon>
        <taxon>Tracheophyta</taxon>
        <taxon>Spermatophyta</taxon>
        <taxon>Magnoliopsida</taxon>
        <taxon>eudicotyledons</taxon>
        <taxon>Gunneridae</taxon>
        <taxon>Pentapetalae</taxon>
        <taxon>asterids</taxon>
        <taxon>campanulids</taxon>
        <taxon>Asterales</taxon>
        <taxon>Asteraceae</taxon>
        <taxon>Asteroideae</taxon>
        <taxon>Anthemideae</taxon>
        <taxon>Artemisiinae</taxon>
        <taxon>Artemisia</taxon>
    </lineage>
</organism>
<dbReference type="Proteomes" id="UP000245207">
    <property type="component" value="Unassembled WGS sequence"/>
</dbReference>
<evidence type="ECO:0000313" key="2">
    <source>
        <dbReference type="EMBL" id="PWA55384.1"/>
    </source>
</evidence>
<proteinExistence type="predicted"/>
<keyword evidence="1" id="KW-0812">Transmembrane</keyword>
<keyword evidence="3" id="KW-1185">Reference proteome</keyword>
<keyword evidence="1" id="KW-0472">Membrane</keyword>
<dbReference type="AlphaFoldDB" id="A0A2U1M2E1"/>
<name>A0A2U1M2E1_ARTAN</name>
<comment type="caution">
    <text evidence="2">The sequence shown here is derived from an EMBL/GenBank/DDBJ whole genome shotgun (WGS) entry which is preliminary data.</text>
</comment>
<dbReference type="STRING" id="35608.A0A2U1M2E1"/>
<protein>
    <submittedName>
        <fullName evidence="2">Sphingomyelin synthetase family protein</fullName>
    </submittedName>
</protein>
<dbReference type="OrthoDB" id="1723505at2759"/>
<feature type="transmembrane region" description="Helical" evidence="1">
    <location>
        <begin position="42"/>
        <end position="59"/>
    </location>
</feature>